<reference evidence="3" key="2">
    <citation type="submission" date="2015-01" db="EMBL/GenBank/DDBJ databases">
        <title>Evolutionary Origins and Diversification of the Mycorrhizal Mutualists.</title>
        <authorList>
            <consortium name="DOE Joint Genome Institute"/>
            <consortium name="Mycorrhizal Genomics Consortium"/>
            <person name="Kohler A."/>
            <person name="Kuo A."/>
            <person name="Nagy L.G."/>
            <person name="Floudas D."/>
            <person name="Copeland A."/>
            <person name="Barry K.W."/>
            <person name="Cichocki N."/>
            <person name="Veneault-Fourrey C."/>
            <person name="LaButti K."/>
            <person name="Lindquist E.A."/>
            <person name="Lipzen A."/>
            <person name="Lundell T."/>
            <person name="Morin E."/>
            <person name="Murat C."/>
            <person name="Riley R."/>
            <person name="Ohm R."/>
            <person name="Sun H."/>
            <person name="Tunlid A."/>
            <person name="Henrissat B."/>
            <person name="Grigoriev I.V."/>
            <person name="Hibbett D.S."/>
            <person name="Martin F."/>
        </authorList>
    </citation>
    <scope>NUCLEOTIDE SEQUENCE [LARGE SCALE GENOMIC DNA]</scope>
    <source>
        <strain evidence="3">LaAM-08-1</strain>
    </source>
</reference>
<sequence length="71" mass="7662">PVLTGQDQFILIGLVFCSLGPVLLQSFSSYETRLPNTNEDTLGLPLPITTSVLNNSMFNTLEHGGPMIQLG</sequence>
<keyword evidence="1" id="KW-0812">Transmembrane</keyword>
<keyword evidence="1" id="KW-0472">Membrane</keyword>
<keyword evidence="3" id="KW-1185">Reference proteome</keyword>
<dbReference type="AlphaFoldDB" id="A0A0C9XSA6"/>
<feature type="non-terminal residue" evidence="2">
    <location>
        <position position="1"/>
    </location>
</feature>
<evidence type="ECO:0000313" key="3">
    <source>
        <dbReference type="Proteomes" id="UP000054477"/>
    </source>
</evidence>
<evidence type="ECO:0000256" key="1">
    <source>
        <dbReference type="SAM" id="Phobius"/>
    </source>
</evidence>
<protein>
    <submittedName>
        <fullName evidence="2">Uncharacterized protein</fullName>
    </submittedName>
</protein>
<dbReference type="Proteomes" id="UP000054477">
    <property type="component" value="Unassembled WGS sequence"/>
</dbReference>
<dbReference type="EMBL" id="KN838568">
    <property type="protein sequence ID" value="KIK04519.1"/>
    <property type="molecule type" value="Genomic_DNA"/>
</dbReference>
<dbReference type="HOGENOM" id="CLU_2746953_0_0_1"/>
<name>A0A0C9XSA6_9AGAR</name>
<dbReference type="OrthoDB" id="3089618at2759"/>
<organism evidence="2 3">
    <name type="scientific">Laccaria amethystina LaAM-08-1</name>
    <dbReference type="NCBI Taxonomy" id="1095629"/>
    <lineage>
        <taxon>Eukaryota</taxon>
        <taxon>Fungi</taxon>
        <taxon>Dikarya</taxon>
        <taxon>Basidiomycota</taxon>
        <taxon>Agaricomycotina</taxon>
        <taxon>Agaricomycetes</taxon>
        <taxon>Agaricomycetidae</taxon>
        <taxon>Agaricales</taxon>
        <taxon>Agaricineae</taxon>
        <taxon>Hydnangiaceae</taxon>
        <taxon>Laccaria</taxon>
    </lineage>
</organism>
<proteinExistence type="predicted"/>
<keyword evidence="1" id="KW-1133">Transmembrane helix</keyword>
<gene>
    <name evidence="2" type="ORF">K443DRAFT_92979</name>
</gene>
<evidence type="ECO:0000313" key="2">
    <source>
        <dbReference type="EMBL" id="KIK04519.1"/>
    </source>
</evidence>
<feature type="transmembrane region" description="Helical" evidence="1">
    <location>
        <begin position="6"/>
        <end position="24"/>
    </location>
</feature>
<reference evidence="2 3" key="1">
    <citation type="submission" date="2014-04" db="EMBL/GenBank/DDBJ databases">
        <authorList>
            <consortium name="DOE Joint Genome Institute"/>
            <person name="Kuo A."/>
            <person name="Kohler A."/>
            <person name="Nagy L.G."/>
            <person name="Floudas D."/>
            <person name="Copeland A."/>
            <person name="Barry K.W."/>
            <person name="Cichocki N."/>
            <person name="Veneault-Fourrey C."/>
            <person name="LaButti K."/>
            <person name="Lindquist E.A."/>
            <person name="Lipzen A."/>
            <person name="Lundell T."/>
            <person name="Morin E."/>
            <person name="Murat C."/>
            <person name="Sun H."/>
            <person name="Tunlid A."/>
            <person name="Henrissat B."/>
            <person name="Grigoriev I.V."/>
            <person name="Hibbett D.S."/>
            <person name="Martin F."/>
            <person name="Nordberg H.P."/>
            <person name="Cantor M.N."/>
            <person name="Hua S.X."/>
        </authorList>
    </citation>
    <scope>NUCLEOTIDE SEQUENCE [LARGE SCALE GENOMIC DNA]</scope>
    <source>
        <strain evidence="2 3">LaAM-08-1</strain>
    </source>
</reference>
<accession>A0A0C9XSA6</accession>